<dbReference type="RefSeq" id="WP_176353803.1">
    <property type="nucleotide sequence ID" value="NZ_JABWDU010000003.1"/>
</dbReference>
<evidence type="ECO:0000256" key="2">
    <source>
        <dbReference type="ARBA" id="ARBA00023002"/>
    </source>
</evidence>
<feature type="domain" description="Gfo/Idh/MocA-like oxidoreductase N-terminal" evidence="3">
    <location>
        <begin position="2"/>
        <end position="114"/>
    </location>
</feature>
<dbReference type="EMBL" id="JABWDU010000003">
    <property type="protein sequence ID" value="NVD40311.1"/>
    <property type="molecule type" value="Genomic_DNA"/>
</dbReference>
<sequence length="339" mass="36586">MLRWGILGTSFISDTMAEAIDASDGSRIEAVAGRDAQRCSDFAARHGIAKHYSGYDALLDDPAIDVVYVGLPNNMHHEAVIRAAQKGKAVLSEKSLTTTMAEADALAQVVRDTGIFFLEGLMYLCHPLMAKAGKILRSGRLGSIRSVSGLYAADIWKFVNPMGKGTIFNLGCYPASLLHYVIQTTCGPDAFSRRVTSAFGNVSPHDGNICDASLSVRFDNGVLATLQSTDSFGMSFAFSIHGERGSLRFLTNPWLPAAGENRMELCEYGLPPEEIVVPSDHDAFGHQVRLVENCLKAGVKEASRPAPRLSDSLEIMSLLSTWDEQARVSGGGNDPQRSS</sequence>
<evidence type="ECO:0000256" key="1">
    <source>
        <dbReference type="ARBA" id="ARBA00010928"/>
    </source>
</evidence>
<dbReference type="InterPro" id="IPR036291">
    <property type="entry name" value="NAD(P)-bd_dom_sf"/>
</dbReference>
<evidence type="ECO:0000259" key="3">
    <source>
        <dbReference type="Pfam" id="PF01408"/>
    </source>
</evidence>
<proteinExistence type="inferred from homology"/>
<dbReference type="PANTHER" id="PTHR22604:SF105">
    <property type="entry name" value="TRANS-1,2-DIHYDROBENZENE-1,2-DIOL DEHYDROGENASE"/>
    <property type="match status" value="1"/>
</dbReference>
<dbReference type="AlphaFoldDB" id="A0A7Y6Q7A6"/>
<dbReference type="Pfam" id="PF22725">
    <property type="entry name" value="GFO_IDH_MocA_C3"/>
    <property type="match status" value="1"/>
</dbReference>
<comment type="similarity">
    <text evidence="1">Belongs to the Gfo/Idh/MocA family.</text>
</comment>
<dbReference type="InterPro" id="IPR000683">
    <property type="entry name" value="Gfo/Idh/MocA-like_OxRdtase_N"/>
</dbReference>
<dbReference type="InterPro" id="IPR055170">
    <property type="entry name" value="GFO_IDH_MocA-like_dom"/>
</dbReference>
<dbReference type="InterPro" id="IPR050984">
    <property type="entry name" value="Gfo/Idh/MocA_domain"/>
</dbReference>
<dbReference type="Pfam" id="PF01408">
    <property type="entry name" value="GFO_IDH_MocA"/>
    <property type="match status" value="1"/>
</dbReference>
<dbReference type="GO" id="GO:0016491">
    <property type="term" value="F:oxidoreductase activity"/>
    <property type="evidence" value="ECO:0007669"/>
    <property type="project" value="UniProtKB-KW"/>
</dbReference>
<evidence type="ECO:0000313" key="6">
    <source>
        <dbReference type="Proteomes" id="UP000520198"/>
    </source>
</evidence>
<dbReference type="Gene3D" id="3.30.360.10">
    <property type="entry name" value="Dihydrodipicolinate Reductase, domain 2"/>
    <property type="match status" value="1"/>
</dbReference>
<evidence type="ECO:0000259" key="4">
    <source>
        <dbReference type="Pfam" id="PF22725"/>
    </source>
</evidence>
<evidence type="ECO:0000313" key="5">
    <source>
        <dbReference type="EMBL" id="NVD40311.1"/>
    </source>
</evidence>
<dbReference type="SUPFAM" id="SSF51735">
    <property type="entry name" value="NAD(P)-binding Rossmann-fold domains"/>
    <property type="match status" value="1"/>
</dbReference>
<dbReference type="Proteomes" id="UP000520198">
    <property type="component" value="Unassembled WGS sequence"/>
</dbReference>
<protein>
    <submittedName>
        <fullName evidence="5">Gfo/Idh/MocA family oxidoreductase</fullName>
    </submittedName>
</protein>
<name>A0A7Y6Q7A6_9HYPH</name>
<gene>
    <name evidence="5" type="ORF">HT585_15695</name>
</gene>
<keyword evidence="2" id="KW-0560">Oxidoreductase</keyword>
<dbReference type="GO" id="GO:0000166">
    <property type="term" value="F:nucleotide binding"/>
    <property type="evidence" value="ECO:0007669"/>
    <property type="project" value="InterPro"/>
</dbReference>
<feature type="domain" description="GFO/IDH/MocA-like oxidoreductase" evidence="4">
    <location>
        <begin position="130"/>
        <end position="248"/>
    </location>
</feature>
<organism evidence="5 6">
    <name type="scientific">Ensifer oleiphilus</name>
    <dbReference type="NCBI Taxonomy" id="2742698"/>
    <lineage>
        <taxon>Bacteria</taxon>
        <taxon>Pseudomonadati</taxon>
        <taxon>Pseudomonadota</taxon>
        <taxon>Alphaproteobacteria</taxon>
        <taxon>Hyphomicrobiales</taxon>
        <taxon>Rhizobiaceae</taxon>
        <taxon>Sinorhizobium/Ensifer group</taxon>
        <taxon>Ensifer</taxon>
    </lineage>
</organism>
<comment type="caution">
    <text evidence="5">The sequence shown here is derived from an EMBL/GenBank/DDBJ whole genome shotgun (WGS) entry which is preliminary data.</text>
</comment>
<accession>A0A7Y6Q7A6</accession>
<dbReference type="SUPFAM" id="SSF55347">
    <property type="entry name" value="Glyceraldehyde-3-phosphate dehydrogenase-like, C-terminal domain"/>
    <property type="match status" value="1"/>
</dbReference>
<keyword evidence="6" id="KW-1185">Reference proteome</keyword>
<reference evidence="5 6" key="1">
    <citation type="submission" date="2020-06" db="EMBL/GenBank/DDBJ databases">
        <authorList>
            <person name="Grouzdev D.S."/>
        </authorList>
    </citation>
    <scope>NUCLEOTIDE SEQUENCE [LARGE SCALE GENOMIC DNA]</scope>
    <source>
        <strain evidence="5 6">HO-A22</strain>
    </source>
</reference>
<dbReference type="Gene3D" id="3.40.50.720">
    <property type="entry name" value="NAD(P)-binding Rossmann-like Domain"/>
    <property type="match status" value="1"/>
</dbReference>
<dbReference type="PANTHER" id="PTHR22604">
    <property type="entry name" value="OXIDOREDUCTASES"/>
    <property type="match status" value="1"/>
</dbReference>